<evidence type="ECO:0000313" key="8">
    <source>
        <dbReference type="EMBL" id="KXS19717.1"/>
    </source>
</evidence>
<dbReference type="SMART" id="SM00230">
    <property type="entry name" value="CysPc"/>
    <property type="match status" value="1"/>
</dbReference>
<keyword evidence="3 6" id="KW-0378">Hydrolase</keyword>
<dbReference type="Gene3D" id="2.60.120.380">
    <property type="match status" value="3"/>
</dbReference>
<dbReference type="STRING" id="1344416.A0A139ASJ8"/>
<dbReference type="InterPro" id="IPR051297">
    <property type="entry name" value="PalB/RIM13"/>
</dbReference>
<dbReference type="PRINTS" id="PR00704">
    <property type="entry name" value="CALPAIN"/>
</dbReference>
<evidence type="ECO:0000256" key="1">
    <source>
        <dbReference type="ARBA" id="ARBA00010193"/>
    </source>
</evidence>
<evidence type="ECO:0000256" key="4">
    <source>
        <dbReference type="ARBA" id="ARBA00022807"/>
    </source>
</evidence>
<dbReference type="Gene3D" id="3.90.70.10">
    <property type="entry name" value="Cysteine proteinases"/>
    <property type="match status" value="1"/>
</dbReference>
<feature type="active site" evidence="5 6">
    <location>
        <position position="458"/>
    </location>
</feature>
<feature type="active site" evidence="5 6">
    <location>
        <position position="272"/>
    </location>
</feature>
<keyword evidence="2 6" id="KW-0645">Protease</keyword>
<evidence type="ECO:0000256" key="2">
    <source>
        <dbReference type="ARBA" id="ARBA00022670"/>
    </source>
</evidence>
<dbReference type="EMBL" id="KQ965737">
    <property type="protein sequence ID" value="KXS19717.1"/>
    <property type="molecule type" value="Genomic_DNA"/>
</dbReference>
<reference evidence="8 9" key="1">
    <citation type="journal article" date="2015" name="Genome Biol. Evol.">
        <title>Phylogenomic analyses indicate that early fungi evolved digesting cell walls of algal ancestors of land plants.</title>
        <authorList>
            <person name="Chang Y."/>
            <person name="Wang S."/>
            <person name="Sekimoto S."/>
            <person name="Aerts A.L."/>
            <person name="Choi C."/>
            <person name="Clum A."/>
            <person name="LaButti K.M."/>
            <person name="Lindquist E.A."/>
            <person name="Yee Ngan C."/>
            <person name="Ohm R.A."/>
            <person name="Salamov A.A."/>
            <person name="Grigoriev I.V."/>
            <person name="Spatafora J.W."/>
            <person name="Berbee M.L."/>
        </authorList>
    </citation>
    <scope>NUCLEOTIDE SEQUENCE [LARGE SCALE GENOMIC DNA]</scope>
    <source>
        <strain evidence="8 9">JEL478</strain>
    </source>
</reference>
<dbReference type="Proteomes" id="UP000070544">
    <property type="component" value="Unassembled WGS sequence"/>
</dbReference>
<dbReference type="OMA" id="GDYRRGC"/>
<dbReference type="PANTHER" id="PTHR46143:SF1">
    <property type="entry name" value="CALPAIN-7"/>
    <property type="match status" value="1"/>
</dbReference>
<dbReference type="SMART" id="SM00745">
    <property type="entry name" value="MIT"/>
    <property type="match status" value="2"/>
</dbReference>
<dbReference type="PROSITE" id="PS50203">
    <property type="entry name" value="CALPAIN_CAT"/>
    <property type="match status" value="1"/>
</dbReference>
<dbReference type="SUPFAM" id="SSF49758">
    <property type="entry name" value="Calpain large subunit, middle domain (domain III)"/>
    <property type="match status" value="3"/>
</dbReference>
<evidence type="ECO:0000256" key="6">
    <source>
        <dbReference type="PROSITE-ProRule" id="PRU00239"/>
    </source>
</evidence>
<dbReference type="Pfam" id="PF00648">
    <property type="entry name" value="Peptidase_C2"/>
    <property type="match status" value="1"/>
</dbReference>
<feature type="domain" description="Calpain catalytic" evidence="7">
    <location>
        <begin position="216"/>
        <end position="518"/>
    </location>
</feature>
<evidence type="ECO:0000256" key="5">
    <source>
        <dbReference type="PIRSR" id="PIRSR622684-1"/>
    </source>
</evidence>
<dbReference type="SMART" id="SM00720">
    <property type="entry name" value="calpain_III"/>
    <property type="match status" value="1"/>
</dbReference>
<dbReference type="InterPro" id="IPR001300">
    <property type="entry name" value="Peptidase_C2_calpain_cat"/>
</dbReference>
<dbReference type="PANTHER" id="PTHR46143">
    <property type="entry name" value="CALPAIN-7"/>
    <property type="match status" value="1"/>
</dbReference>
<evidence type="ECO:0000256" key="3">
    <source>
        <dbReference type="ARBA" id="ARBA00022801"/>
    </source>
</evidence>
<dbReference type="InterPro" id="IPR022684">
    <property type="entry name" value="Calpain_cysteine_protease"/>
</dbReference>
<proteinExistence type="inferred from homology"/>
<feature type="non-terminal residue" evidence="8">
    <location>
        <position position="1"/>
    </location>
</feature>
<dbReference type="Pfam" id="PF04212">
    <property type="entry name" value="MIT"/>
    <property type="match status" value="1"/>
</dbReference>
<protein>
    <submittedName>
        <fullName evidence="8">Cysteine proteinase</fullName>
    </submittedName>
</protein>
<feature type="active site" evidence="5 6">
    <location>
        <position position="438"/>
    </location>
</feature>
<keyword evidence="9" id="KW-1185">Reference proteome</keyword>
<dbReference type="GO" id="GO:0006508">
    <property type="term" value="P:proteolysis"/>
    <property type="evidence" value="ECO:0007669"/>
    <property type="project" value="UniProtKB-KW"/>
</dbReference>
<dbReference type="CDD" id="cd00044">
    <property type="entry name" value="CysPc"/>
    <property type="match status" value="1"/>
</dbReference>
<dbReference type="InterPro" id="IPR007330">
    <property type="entry name" value="MIT_dom"/>
</dbReference>
<name>A0A139ASJ8_GONPJ</name>
<organism evidence="8 9">
    <name type="scientific">Gonapodya prolifera (strain JEL478)</name>
    <name type="common">Monoblepharis prolifera</name>
    <dbReference type="NCBI Taxonomy" id="1344416"/>
    <lineage>
        <taxon>Eukaryota</taxon>
        <taxon>Fungi</taxon>
        <taxon>Fungi incertae sedis</taxon>
        <taxon>Chytridiomycota</taxon>
        <taxon>Chytridiomycota incertae sedis</taxon>
        <taxon>Monoblepharidomycetes</taxon>
        <taxon>Monoblepharidales</taxon>
        <taxon>Gonapodyaceae</taxon>
        <taxon>Gonapodya</taxon>
    </lineage>
</organism>
<accession>A0A139ASJ8</accession>
<evidence type="ECO:0000313" key="9">
    <source>
        <dbReference type="Proteomes" id="UP000070544"/>
    </source>
</evidence>
<dbReference type="InterPro" id="IPR022682">
    <property type="entry name" value="Calpain_domain_III"/>
</dbReference>
<gene>
    <name evidence="8" type="ORF">M427DRAFT_52603</name>
</gene>
<evidence type="ECO:0000259" key="7">
    <source>
        <dbReference type="PROSITE" id="PS50203"/>
    </source>
</evidence>
<dbReference type="InterPro" id="IPR022683">
    <property type="entry name" value="Calpain_III"/>
</dbReference>
<comment type="similarity">
    <text evidence="1">Belongs to the peptidase C2 family. PalB/RIM13 subfamily.</text>
</comment>
<dbReference type="InterPro" id="IPR036213">
    <property type="entry name" value="Calpain_III_sf"/>
</dbReference>
<dbReference type="SUPFAM" id="SSF116846">
    <property type="entry name" value="MIT domain"/>
    <property type="match status" value="2"/>
</dbReference>
<dbReference type="InterPro" id="IPR038765">
    <property type="entry name" value="Papain-like_cys_pep_sf"/>
</dbReference>
<dbReference type="Pfam" id="PF01067">
    <property type="entry name" value="Calpain_III"/>
    <property type="match status" value="1"/>
</dbReference>
<dbReference type="SUPFAM" id="SSF54001">
    <property type="entry name" value="Cysteine proteinases"/>
    <property type="match status" value="1"/>
</dbReference>
<sequence>MASTEDLHAFYEDARALASKAVAEDSSGADPAVALTFYKEAIEAFIRIRTVEPDESKRRAVDDACSKYMKRAEALKSTNLPTSADWTQPVLLTEVDALLQQGDFFLQQAGVESESARVKNAIEQYTTAAEIYFKALKASANPAQKERIRKTLEQALTSSEELKKSSSAKPNDKAAAAKTSTAVLLTDEEKAILAGSSSVNGHVYLPWNDDKDLNERFLPNELFQDPDGLLPLSEKQKLKLGGWKRPGQVMTNPKMIQVISANSLVQDVVTDCSFVASLCVASSYERRKNRRLITSTIWPQNSKQEPMYNPGGKYLIKLHYNGCQRRVVVDDLLPVSKSGALMCTYSRNRNEIWSSIVEKAYMKLMGGYDFPGSNSGIDLHALTGWIPEHLFVKDTNFNIESTWYRMCDGHKFGDSLITIATGDLKDEEAESLGLVPTHAYAVLDICEIGGQRLMQVKNPWSHKRWVPPIGEEINWTPELKRALNYDQLADLQKDDGIFWIRYSSVLKHFDSIHMNWNPELFRVRDVRHITWPMDDGPRKDNYNLGNNPQFGLETNVSNEKETAVWLLLTKHITVKEENKDYIALHVYEKTNCDRVYYPENPMIQGVYINSPHILVRFNAPLGKTRYTIVISQHEKKKSLSFTLRTYSMFPFKIGPVQKRFPVETKIPGAWTSDTSGGCMAFATFYRNPQYYLRIDPGSAKKSGLFIMLEAPRTFAVNVRLVQSGKRVSNVSSSESVASSGDYRHGFCYFNVIGIQPGEYTVIVSTFDANRLGAYFLTVSSTNNFQLRLLPEEGAGMIKTVIRGEWIKDTTAMGCFHYKQFFRNPKYQLTLKVPTKIQIRLITPDLKPQPALNVSVFARTPSGFGAEIMTSGAYTNWVQGVLTDCTTLEPGTYAIIVSTWEPTPGGFIAIVYADQSLGVFPMPPE</sequence>
<dbReference type="GO" id="GO:0004198">
    <property type="term" value="F:calcium-dependent cysteine-type endopeptidase activity"/>
    <property type="evidence" value="ECO:0007669"/>
    <property type="project" value="InterPro"/>
</dbReference>
<dbReference type="Gene3D" id="1.20.58.80">
    <property type="entry name" value="Phosphotransferase system, lactose/cellobiose-type IIA subunit"/>
    <property type="match status" value="2"/>
</dbReference>
<dbReference type="OrthoDB" id="167576at2759"/>
<dbReference type="AlphaFoldDB" id="A0A139ASJ8"/>
<keyword evidence="4 6" id="KW-0788">Thiol protease</keyword>
<dbReference type="InterPro" id="IPR036181">
    <property type="entry name" value="MIT_dom_sf"/>
</dbReference>